<evidence type="ECO:0000313" key="3">
    <source>
        <dbReference type="EMBL" id="MBE1559492.1"/>
    </source>
</evidence>
<dbReference type="SMART" id="SM00228">
    <property type="entry name" value="PDZ"/>
    <property type="match status" value="1"/>
</dbReference>
<dbReference type="Gene3D" id="3.30.1920.20">
    <property type="match status" value="1"/>
</dbReference>
<dbReference type="SMART" id="SM00710">
    <property type="entry name" value="PbH1"/>
    <property type="match status" value="5"/>
</dbReference>
<feature type="signal peptide" evidence="1">
    <location>
        <begin position="1"/>
        <end position="30"/>
    </location>
</feature>
<dbReference type="InterPro" id="IPR006626">
    <property type="entry name" value="PbH1"/>
</dbReference>
<evidence type="ECO:0000259" key="2">
    <source>
        <dbReference type="PROSITE" id="PS50106"/>
    </source>
</evidence>
<dbReference type="Gene3D" id="2.30.42.10">
    <property type="match status" value="1"/>
</dbReference>
<dbReference type="Gene3D" id="2.60.120.260">
    <property type="entry name" value="Galactose-binding domain-like"/>
    <property type="match status" value="1"/>
</dbReference>
<dbReference type="Proteomes" id="UP000661607">
    <property type="component" value="Unassembled WGS sequence"/>
</dbReference>
<dbReference type="SUPFAM" id="SSF51126">
    <property type="entry name" value="Pectin lyase-like"/>
    <property type="match status" value="1"/>
</dbReference>
<dbReference type="InterPro" id="IPR012334">
    <property type="entry name" value="Pectin_lyas_fold"/>
</dbReference>
<accession>A0ABR9KBV9</accession>
<sequence length="1124" mass="121264">MNSGKPWRFLLAATVAAGGLAVLSPTTALAADTTFHVAVDGDDAAEGTAAAPFRTIERAQRAVRQALPSATGPLRVHVGGGTHYLSAPLTFTPADSGTAAAPVTYVAAPGEQVVISGGRRLTPSWSTHEGAVKVADIGAGLDFDELFLDGDRQVLARYPNVDAKVAVLDGYAADAISPARVARWKNPTTALVRGLHQGEWGGNSFKVTGVAADGAPVLQWVGDNNRGSGLHPEKRMVENVLEELDAPGEWFYDKSAGRLYLQPPQGVDLASVRVETAEREELIKVVGDSPAAPVHDITFAGFTFTQTHRTLFSRPYEKLQLGDWAIVRAGAVYLKNTRKITIRDSRFEQVGGNGVFMDGYNEANAVSGNEFRRSGATDVAVIGSHEAVRERSTWDGMRKTITDTTPGPKTEDYPRDILISGNHMTGNGRFEKQTSGVQISMSRRVTVSGNTVHDGPRACVDINDGTWGGHVIEDNDIFDCVKETSDHGPVNSWGRDRFWPLDASDAVKKGYAKLDAMETTRIRHNRIWHSSHWDVDLDDGSSNYEVTDNLLLNGGVKLREGFHRTVRNNIFVNGGGHFHVSYADNGDLIENNVFVTDDPYDFIQSDPATSRTVYDRNLFWNNGRPVGDITDAWRARGLDTHSVVADPGFAGSSPYTDPAKLDYTLKPDSPALALGFQPFPMTGFGRQGAPTPPPLTWRQAEQGMTLGSLAEPVMGATATEIHSDEVKSSVGLTDYDGLFLKAVPADSYAARKGLRTGDVIRKIDGVEVTDRNSFWKVYNLVPAGRTLALTIWRNQAPTELSVPRFSGAETIDNVSGVVYTGSGWDWKNDRRGGAKSSLDNLHATQADGDAFELAFHGTGVEYIAQVNSDEGKVDIYLDGELDTTIDNSSPTRIYQKVVYAKTGLTPGRHTIKGVKRGADYFIVDGFTIHHAAETDGKAPATTASEVPDGWSAAPVTVTLTATDEGSGVARTEYHLGDGEWAGYSRPIVFDRDGRSTLTFRSVDKAGNVEPARSLTVQVDRTAPALAVTPSRTRLWPPNHKLVPVDLAAEATDAGPVTVTLVSVVSDEPGGEDDVQEAEYGTADLSFLLRAEREGGDSRVYTITYEAVDRAGNTTTATAAVTVRY</sequence>
<feature type="chain" id="PRO_5046736849" description="PDZ domain-containing protein" evidence="1">
    <location>
        <begin position="31"/>
        <end position="1124"/>
    </location>
</feature>
<dbReference type="InterPro" id="IPR001478">
    <property type="entry name" value="PDZ"/>
</dbReference>
<dbReference type="InterPro" id="IPR058094">
    <property type="entry name" value="Ig-like_OmpL47-like"/>
</dbReference>
<keyword evidence="1" id="KW-0732">Signal</keyword>
<dbReference type="InterPro" id="IPR036034">
    <property type="entry name" value="PDZ_sf"/>
</dbReference>
<dbReference type="NCBIfam" id="NF047446">
    <property type="entry name" value="barrel_OmpL47"/>
    <property type="match status" value="1"/>
</dbReference>
<dbReference type="Pfam" id="PF13229">
    <property type="entry name" value="Beta_helix"/>
    <property type="match status" value="1"/>
</dbReference>
<dbReference type="EMBL" id="JADBEF010000001">
    <property type="protein sequence ID" value="MBE1559492.1"/>
    <property type="molecule type" value="Genomic_DNA"/>
</dbReference>
<gene>
    <name evidence="3" type="ORF">H4W81_002271</name>
</gene>
<proteinExistence type="predicted"/>
<dbReference type="SUPFAM" id="SSF50156">
    <property type="entry name" value="PDZ domain-like"/>
    <property type="match status" value="1"/>
</dbReference>
<organism evidence="3 4">
    <name type="scientific">Nonomuraea africana</name>
    <dbReference type="NCBI Taxonomy" id="46171"/>
    <lineage>
        <taxon>Bacteria</taxon>
        <taxon>Bacillati</taxon>
        <taxon>Actinomycetota</taxon>
        <taxon>Actinomycetes</taxon>
        <taxon>Streptosporangiales</taxon>
        <taxon>Streptosporangiaceae</taxon>
        <taxon>Nonomuraea</taxon>
    </lineage>
</organism>
<dbReference type="PANTHER" id="PTHR36453:SF1">
    <property type="entry name" value="RIGHT HANDED BETA HELIX DOMAIN-CONTAINING PROTEIN"/>
    <property type="match status" value="1"/>
</dbReference>
<dbReference type="InterPro" id="IPR011050">
    <property type="entry name" value="Pectin_lyase_fold/virulence"/>
</dbReference>
<dbReference type="PANTHER" id="PTHR36453">
    <property type="entry name" value="SECRETED PROTEIN-RELATED"/>
    <property type="match status" value="1"/>
</dbReference>
<reference evidence="3 4" key="1">
    <citation type="submission" date="2020-10" db="EMBL/GenBank/DDBJ databases">
        <title>Sequencing the genomes of 1000 actinobacteria strains.</title>
        <authorList>
            <person name="Klenk H.-P."/>
        </authorList>
    </citation>
    <scope>NUCLEOTIDE SEQUENCE [LARGE SCALE GENOMIC DNA]</scope>
    <source>
        <strain evidence="3 4">DSM 43748</strain>
    </source>
</reference>
<dbReference type="PROSITE" id="PS50106">
    <property type="entry name" value="PDZ"/>
    <property type="match status" value="1"/>
</dbReference>
<dbReference type="Pfam" id="PF13180">
    <property type="entry name" value="PDZ_2"/>
    <property type="match status" value="1"/>
</dbReference>
<dbReference type="RefSeq" id="WP_192774757.1">
    <property type="nucleotide sequence ID" value="NZ_BAAASY010000001.1"/>
</dbReference>
<evidence type="ECO:0000313" key="4">
    <source>
        <dbReference type="Proteomes" id="UP000661607"/>
    </source>
</evidence>
<protein>
    <recommendedName>
        <fullName evidence="2">PDZ domain-containing protein</fullName>
    </recommendedName>
</protein>
<feature type="domain" description="PDZ" evidence="2">
    <location>
        <begin position="718"/>
        <end position="795"/>
    </location>
</feature>
<name>A0ABR9KBV9_9ACTN</name>
<keyword evidence="4" id="KW-1185">Reference proteome</keyword>
<comment type="caution">
    <text evidence="3">The sequence shown here is derived from an EMBL/GenBank/DDBJ whole genome shotgun (WGS) entry which is preliminary data.</text>
</comment>
<dbReference type="Gene3D" id="2.160.20.10">
    <property type="entry name" value="Single-stranded right-handed beta-helix, Pectin lyase-like"/>
    <property type="match status" value="2"/>
</dbReference>
<dbReference type="InterPro" id="IPR039448">
    <property type="entry name" value="Beta_helix"/>
</dbReference>
<evidence type="ECO:0000256" key="1">
    <source>
        <dbReference type="SAM" id="SignalP"/>
    </source>
</evidence>